<dbReference type="PANTHER" id="PTHR21087">
    <property type="entry name" value="SHIKIMATE KINASE"/>
    <property type="match status" value="1"/>
</dbReference>
<sequence>MDAKATANNVHFYATMNADKALRQAVSLQCSPVFRKERKNLQLLVSRNAGQKAGSRIELPAAGVSCSYKKFPGSTLDTETLWSSFDNGLMLKDKSQEIASFLDGRCIYLVGMMGSGKTIVGRILADVLGYCFRDRFVLNMPASFAFKLEMLLHRETHVQ</sequence>
<comment type="similarity">
    <text evidence="1">Belongs to the shikimate kinase family.</text>
</comment>
<dbReference type="GO" id="GO:0005829">
    <property type="term" value="C:cytosol"/>
    <property type="evidence" value="ECO:0007669"/>
    <property type="project" value="TreeGrafter"/>
</dbReference>
<dbReference type="AlphaFoldDB" id="A0A7N0TRW7"/>
<reference evidence="2" key="1">
    <citation type="submission" date="2021-01" db="UniProtKB">
        <authorList>
            <consortium name="EnsemblPlants"/>
        </authorList>
    </citation>
    <scope>IDENTIFICATION</scope>
</reference>
<keyword evidence="3" id="KW-1185">Reference proteome</keyword>
<accession>A0A7N0TRW7</accession>
<dbReference type="PANTHER" id="PTHR21087:SF16">
    <property type="entry name" value="SHIKIMATE KINASE 1, CHLOROPLASTIC"/>
    <property type="match status" value="1"/>
</dbReference>
<organism evidence="2 3">
    <name type="scientific">Kalanchoe fedtschenkoi</name>
    <name type="common">Lavender scallops</name>
    <name type="synonym">South American air plant</name>
    <dbReference type="NCBI Taxonomy" id="63787"/>
    <lineage>
        <taxon>Eukaryota</taxon>
        <taxon>Viridiplantae</taxon>
        <taxon>Streptophyta</taxon>
        <taxon>Embryophyta</taxon>
        <taxon>Tracheophyta</taxon>
        <taxon>Spermatophyta</taxon>
        <taxon>Magnoliopsida</taxon>
        <taxon>eudicotyledons</taxon>
        <taxon>Gunneridae</taxon>
        <taxon>Pentapetalae</taxon>
        <taxon>Saxifragales</taxon>
        <taxon>Crassulaceae</taxon>
        <taxon>Kalanchoe</taxon>
    </lineage>
</organism>
<evidence type="ECO:0000313" key="2">
    <source>
        <dbReference type="EnsemblPlants" id="Kaladp0043s0199.1.v1.1"/>
    </source>
</evidence>
<dbReference type="GO" id="GO:0009507">
    <property type="term" value="C:chloroplast"/>
    <property type="evidence" value="ECO:0007669"/>
    <property type="project" value="TreeGrafter"/>
</dbReference>
<protein>
    <submittedName>
        <fullName evidence="2">Uncharacterized protein</fullName>
    </submittedName>
</protein>
<proteinExistence type="inferred from homology"/>
<dbReference type="Proteomes" id="UP000594263">
    <property type="component" value="Unplaced"/>
</dbReference>
<dbReference type="InterPro" id="IPR027417">
    <property type="entry name" value="P-loop_NTPase"/>
</dbReference>
<dbReference type="EnsemblPlants" id="Kaladp0043s0199.1.v1.1">
    <property type="protein sequence ID" value="Kaladp0043s0199.1.v1.1"/>
    <property type="gene ID" value="Kaladp0043s0199.v1.1"/>
</dbReference>
<name>A0A7N0TRW7_KALFE</name>
<dbReference type="GO" id="GO:0004765">
    <property type="term" value="F:shikimate kinase activity"/>
    <property type="evidence" value="ECO:0007669"/>
    <property type="project" value="TreeGrafter"/>
</dbReference>
<dbReference type="Gene3D" id="3.40.50.300">
    <property type="entry name" value="P-loop containing nucleotide triphosphate hydrolases"/>
    <property type="match status" value="1"/>
</dbReference>
<dbReference type="Gramene" id="Kaladp0043s0199.1.v1.1">
    <property type="protein sequence ID" value="Kaladp0043s0199.1.v1.1"/>
    <property type="gene ID" value="Kaladp0043s0199.v1.1"/>
</dbReference>
<dbReference type="SUPFAM" id="SSF52540">
    <property type="entry name" value="P-loop containing nucleoside triphosphate hydrolases"/>
    <property type="match status" value="1"/>
</dbReference>
<evidence type="ECO:0000256" key="1">
    <source>
        <dbReference type="ARBA" id="ARBA00006997"/>
    </source>
</evidence>
<evidence type="ECO:0000313" key="3">
    <source>
        <dbReference type="Proteomes" id="UP000594263"/>
    </source>
</evidence>